<feature type="compositionally biased region" description="Low complexity" evidence="1">
    <location>
        <begin position="14"/>
        <end position="32"/>
    </location>
</feature>
<dbReference type="RefSeq" id="WP_073384002.1">
    <property type="nucleotide sequence ID" value="NZ_FQZK01000031.1"/>
</dbReference>
<keyword evidence="2" id="KW-0472">Membrane</keyword>
<organism evidence="3 4">
    <name type="scientific">Nocardiopsis flavescens</name>
    <dbReference type="NCBI Taxonomy" id="758803"/>
    <lineage>
        <taxon>Bacteria</taxon>
        <taxon>Bacillati</taxon>
        <taxon>Actinomycetota</taxon>
        <taxon>Actinomycetes</taxon>
        <taxon>Streptosporangiales</taxon>
        <taxon>Nocardiopsidaceae</taxon>
        <taxon>Nocardiopsis</taxon>
    </lineage>
</organism>
<feature type="region of interest" description="Disordered" evidence="1">
    <location>
        <begin position="324"/>
        <end position="360"/>
    </location>
</feature>
<proteinExistence type="predicted"/>
<reference evidence="3 4" key="1">
    <citation type="submission" date="2016-11" db="EMBL/GenBank/DDBJ databases">
        <authorList>
            <person name="Jaros S."/>
            <person name="Januszkiewicz K."/>
            <person name="Wedrychowicz H."/>
        </authorList>
    </citation>
    <scope>NUCLEOTIDE SEQUENCE [LARGE SCALE GENOMIC DNA]</scope>
    <source>
        <strain evidence="3 4">CGMCC 4.5723</strain>
    </source>
</reference>
<keyword evidence="2" id="KW-1133">Transmembrane helix</keyword>
<dbReference type="GO" id="GO:0008233">
    <property type="term" value="F:peptidase activity"/>
    <property type="evidence" value="ECO:0007669"/>
    <property type="project" value="UniProtKB-KW"/>
</dbReference>
<accession>A0A1M6V2I8</accession>
<name>A0A1M6V2I8_9ACTN</name>
<feature type="transmembrane region" description="Helical" evidence="2">
    <location>
        <begin position="114"/>
        <end position="138"/>
    </location>
</feature>
<dbReference type="Proteomes" id="UP000184452">
    <property type="component" value="Unassembled WGS sequence"/>
</dbReference>
<dbReference type="Pfam" id="PF13367">
    <property type="entry name" value="PrsW-protease"/>
    <property type="match status" value="1"/>
</dbReference>
<keyword evidence="4" id="KW-1185">Reference proteome</keyword>
<dbReference type="InterPro" id="IPR026898">
    <property type="entry name" value="PrsW"/>
</dbReference>
<dbReference type="STRING" id="758803.SAMN05421803_13130"/>
<evidence type="ECO:0000313" key="3">
    <source>
        <dbReference type="EMBL" id="SHK75722.1"/>
    </source>
</evidence>
<evidence type="ECO:0000256" key="1">
    <source>
        <dbReference type="SAM" id="MobiDB-lite"/>
    </source>
</evidence>
<evidence type="ECO:0000313" key="4">
    <source>
        <dbReference type="Proteomes" id="UP000184452"/>
    </source>
</evidence>
<dbReference type="EMBL" id="FQZK01000031">
    <property type="protein sequence ID" value="SHK75722.1"/>
    <property type="molecule type" value="Genomic_DNA"/>
</dbReference>
<protein>
    <submittedName>
        <fullName evidence="3">Protease prsW family protein</fullName>
    </submittedName>
</protein>
<dbReference type="PANTHER" id="PTHR36844">
    <property type="entry name" value="PROTEASE PRSW"/>
    <property type="match status" value="1"/>
</dbReference>
<evidence type="ECO:0000256" key="2">
    <source>
        <dbReference type="SAM" id="Phobius"/>
    </source>
</evidence>
<keyword evidence="3" id="KW-0645">Protease</keyword>
<feature type="region of interest" description="Disordered" evidence="1">
    <location>
        <begin position="1"/>
        <end position="37"/>
    </location>
</feature>
<feature type="compositionally biased region" description="Basic and acidic residues" evidence="1">
    <location>
        <begin position="347"/>
        <end position="360"/>
    </location>
</feature>
<feature type="transmembrane region" description="Helical" evidence="2">
    <location>
        <begin position="234"/>
        <end position="252"/>
    </location>
</feature>
<feature type="transmembrane region" description="Helical" evidence="2">
    <location>
        <begin position="48"/>
        <end position="68"/>
    </location>
</feature>
<feature type="transmembrane region" description="Helical" evidence="2">
    <location>
        <begin position="259"/>
        <end position="278"/>
    </location>
</feature>
<dbReference type="GO" id="GO:0006508">
    <property type="term" value="P:proteolysis"/>
    <property type="evidence" value="ECO:0007669"/>
    <property type="project" value="UniProtKB-KW"/>
</dbReference>
<feature type="transmembrane region" description="Helical" evidence="2">
    <location>
        <begin position="284"/>
        <end position="304"/>
    </location>
</feature>
<gene>
    <name evidence="3" type="ORF">SAMN05421803_13130</name>
</gene>
<keyword evidence="3" id="KW-0378">Hydrolase</keyword>
<dbReference type="OrthoDB" id="9785431at2"/>
<sequence length="378" mass="38438">MGRPRHEPGSSATAADGVPAPRGGAAGAPAPVDRGRGRPAGPVPAARVLIVAGCAVALVYVALLMAGVVAAFPAVWAGAFLIGAATLVFGYWLLRRIRPVRAPGRAASSAAVAWGLFAVTGAALVANAALDGVLAVAMGPRTADLWGAAVSGPVDEELLKLAGVVLVAVAFPYAVRGPVDGFVIGALVGLGFQVMENLFMAVQEVTGRGGLGGVEMVVQSGLTRVLLTGLGTHWALSAVAGTAVGLVAAAAWRPRPRTVAAAVLLVVLAMAMHAFINLPVLQGIGVVVKALVNFAVAMALYFALRRAHLRRLRDALEETGAESGMDRATSLAQATRGGRRRALRGVPADERAALGAEQDRLVGEAESRAFERGSRAGG</sequence>
<feature type="transmembrane region" description="Helical" evidence="2">
    <location>
        <begin position="74"/>
        <end position="94"/>
    </location>
</feature>
<dbReference type="AlphaFoldDB" id="A0A1M6V2I8"/>
<keyword evidence="2" id="KW-0812">Transmembrane</keyword>
<dbReference type="PANTHER" id="PTHR36844:SF1">
    <property type="entry name" value="PROTEASE PRSW"/>
    <property type="match status" value="1"/>
</dbReference>